<comment type="caution">
    <text evidence="1">The sequence shown here is derived from an EMBL/GenBank/DDBJ whole genome shotgun (WGS) entry which is preliminary data.</text>
</comment>
<dbReference type="RefSeq" id="WP_284352326.1">
    <property type="nucleotide sequence ID" value="NZ_BRXS01000007.1"/>
</dbReference>
<protein>
    <submittedName>
        <fullName evidence="1">Uncharacterized protein</fullName>
    </submittedName>
</protein>
<dbReference type="EMBL" id="BRXS01000007">
    <property type="protein sequence ID" value="GLC27897.1"/>
    <property type="molecule type" value="Genomic_DNA"/>
</dbReference>
<proteinExistence type="predicted"/>
<gene>
    <name evidence="1" type="ORF">rosag_44100</name>
</gene>
<dbReference type="Proteomes" id="UP001161325">
    <property type="component" value="Unassembled WGS sequence"/>
</dbReference>
<accession>A0AA37V4G0</accession>
<evidence type="ECO:0000313" key="1">
    <source>
        <dbReference type="EMBL" id="GLC27897.1"/>
    </source>
</evidence>
<name>A0AA37V4G0_9BACT</name>
<organism evidence="1 2">
    <name type="scientific">Roseisolibacter agri</name>
    <dbReference type="NCBI Taxonomy" id="2014610"/>
    <lineage>
        <taxon>Bacteria</taxon>
        <taxon>Pseudomonadati</taxon>
        <taxon>Gemmatimonadota</taxon>
        <taxon>Gemmatimonadia</taxon>
        <taxon>Gemmatimonadales</taxon>
        <taxon>Gemmatimonadaceae</taxon>
        <taxon>Roseisolibacter</taxon>
    </lineage>
</organism>
<reference evidence="1" key="1">
    <citation type="submission" date="2022-08" db="EMBL/GenBank/DDBJ databases">
        <title>Draft genome sequencing of Roseisolibacter agri AW1220.</title>
        <authorList>
            <person name="Tobiishi Y."/>
            <person name="Tonouchi A."/>
        </authorList>
    </citation>
    <scope>NUCLEOTIDE SEQUENCE</scope>
    <source>
        <strain evidence="1">AW1220</strain>
    </source>
</reference>
<keyword evidence="2" id="KW-1185">Reference proteome</keyword>
<dbReference type="AlphaFoldDB" id="A0AA37V4G0"/>
<evidence type="ECO:0000313" key="2">
    <source>
        <dbReference type="Proteomes" id="UP001161325"/>
    </source>
</evidence>
<sequence length="390" mass="39410">MSGHGSSRPRHVTRRGTALPLALVLLTVGAVLATAGEATMRDGVRASRASVAALQARATSEAAVAWAQRHWSPGWVLALRPGGTRRVSVTTAAGTATLDVVRLDVHRYLLVAESRVATGVVGAGSLAVRRAGAFVRLSRVWIAPPAALTSGGAVVAAAGAVLRGGDVAPAGWDCPPPLPVPADLAIGADADSVGVAPDVPAAHRVLVTPAARDDATFDVYGDQSWDALVQRADVVVPSGTDVSPLPREAGGACVVDVGSWGEPRRGAGASAACTEVAPVVHVRGAEVTRLRGPARMQGILLVDGDLEVEGDVAITGVVIVRGALRAPNASMRVTGALLVRQRAAATGAAHAVVLGPASVVESSSCAVTTVTLVASRVMSLGRRGGVTVTR</sequence>